<keyword evidence="10" id="KW-1185">Reference proteome</keyword>
<feature type="transmembrane region" description="Helical" evidence="8">
    <location>
        <begin position="358"/>
        <end position="379"/>
    </location>
</feature>
<name>A0A109RGN9_9LACT</name>
<keyword evidence="5 8" id="KW-0460">Magnesium</keyword>
<keyword evidence="8" id="KW-0479">Metal-binding</keyword>
<feature type="transmembrane region" description="Helical" evidence="8">
    <location>
        <begin position="284"/>
        <end position="304"/>
    </location>
</feature>
<dbReference type="InterPro" id="IPR006667">
    <property type="entry name" value="SLC41_membr_dom"/>
</dbReference>
<sequence>MTQQYYHMIFKALKEKDRDQFRHLFLKLHQRDQVQVFYYMYPEKKAQIPHMLSAAEFADLFAILDQDQRYQAWDKLDHDYMAGVFSHTPKDELTDFIQGLTIADQQAVLKLLAGPDRLAVEQLMDYPAETAGSLMTTEMVKVNNQATVDQVIDSLRQMADRVETLYYIYVVDEQDCLLGVISLRSLIIAEGGRKVSDLMTSQLITVDRYTDQEAISHIIKDYDLVAVPVLDELGQLVGIVTIDDIMDVVDLEVSEDFHKFAAIQSADEPGHEGEGILAIAKSRLPWIVILIFLGLISANLIAAFEDTIAQIVALAAFMPIIMDSAGNVGTQSLAVAVRRITSGEDQTMSLSKRVWHEFCAGVIIGLVAGFCLGLTSYLLHRNLVLSLIISISLWLTLSVSTVIGYLVPSLFTKLKIDPAVASGPFITTINDTFGLLIYFSLATYLLHLL</sequence>
<comment type="similarity">
    <text evidence="2 8">Belongs to the SLC41A transporter family.</text>
</comment>
<dbReference type="SUPFAM" id="SSF161093">
    <property type="entry name" value="MgtE membrane domain-like"/>
    <property type="match status" value="1"/>
</dbReference>
<keyword evidence="3 8" id="KW-0813">Transport</keyword>
<accession>A0A109RGN9</accession>
<keyword evidence="4 8" id="KW-0812">Transmembrane</keyword>
<dbReference type="SMART" id="SM00116">
    <property type="entry name" value="CBS"/>
    <property type="match status" value="2"/>
</dbReference>
<dbReference type="KEGG" id="auh:AWM75_04070"/>
<dbReference type="InterPro" id="IPR006669">
    <property type="entry name" value="MgtE_transporter"/>
</dbReference>
<evidence type="ECO:0000313" key="9">
    <source>
        <dbReference type="EMBL" id="AMB99233.1"/>
    </source>
</evidence>
<dbReference type="SMART" id="SM00924">
    <property type="entry name" value="MgtE_N"/>
    <property type="match status" value="1"/>
</dbReference>
<dbReference type="PANTHER" id="PTHR43773">
    <property type="entry name" value="MAGNESIUM TRANSPORTER MGTE"/>
    <property type="match status" value="1"/>
</dbReference>
<feature type="transmembrane region" description="Helical" evidence="8">
    <location>
        <begin position="419"/>
        <end position="446"/>
    </location>
</feature>
<protein>
    <recommendedName>
        <fullName evidence="8">Magnesium transporter MgtE</fullName>
    </recommendedName>
</protein>
<keyword evidence="7 8" id="KW-0472">Membrane</keyword>
<evidence type="ECO:0000313" key="10">
    <source>
        <dbReference type="Proteomes" id="UP000062260"/>
    </source>
</evidence>
<reference evidence="9 10" key="1">
    <citation type="journal article" date="2016" name="Genome Announc.">
        <title>Complete Genome Sequences of Aerococcus christensenii CCUG 28831T, Aerococcus sanguinicola CCUG 43001T, Aerococcus urinae CCUG 36881T, Aerococcus urinaeequi CCUG 28094T, Aerococcus urinaehominis CCUG 42038 BT, and Aerococcus viridans CCUG 4311T.</title>
        <authorList>
            <person name="Carkaci D."/>
            <person name="Dargis R."/>
            <person name="Nielsen X.C."/>
            <person name="Skovgaard O."/>
            <person name="Fuursted K."/>
            <person name="Christensen J.J."/>
        </authorList>
    </citation>
    <scope>NUCLEOTIDE SEQUENCE [LARGE SCALE GENOMIC DNA]</scope>
    <source>
        <strain evidence="9 10">CCUG42038B</strain>
    </source>
</reference>
<dbReference type="Proteomes" id="UP000062260">
    <property type="component" value="Chromosome"/>
</dbReference>
<dbReference type="InterPro" id="IPR046342">
    <property type="entry name" value="CBS_dom_sf"/>
</dbReference>
<comment type="function">
    <text evidence="8">Acts as a magnesium transporter.</text>
</comment>
<dbReference type="OrthoDB" id="9790355at2"/>
<dbReference type="EMBL" id="CP014163">
    <property type="protein sequence ID" value="AMB99233.1"/>
    <property type="molecule type" value="Genomic_DNA"/>
</dbReference>
<gene>
    <name evidence="9" type="ORF">AWM75_04070</name>
</gene>
<dbReference type="GO" id="GO:0015095">
    <property type="term" value="F:magnesium ion transmembrane transporter activity"/>
    <property type="evidence" value="ECO:0007669"/>
    <property type="project" value="UniProtKB-UniRule"/>
</dbReference>
<evidence type="ECO:0000256" key="7">
    <source>
        <dbReference type="ARBA" id="ARBA00023136"/>
    </source>
</evidence>
<keyword evidence="6 8" id="KW-1133">Transmembrane helix</keyword>
<evidence type="ECO:0000256" key="6">
    <source>
        <dbReference type="ARBA" id="ARBA00022989"/>
    </source>
</evidence>
<organism evidence="9 10">
    <name type="scientific">Aerococcus urinaehominis</name>
    <dbReference type="NCBI Taxonomy" id="128944"/>
    <lineage>
        <taxon>Bacteria</taxon>
        <taxon>Bacillati</taxon>
        <taxon>Bacillota</taxon>
        <taxon>Bacilli</taxon>
        <taxon>Lactobacillales</taxon>
        <taxon>Aerococcaceae</taxon>
        <taxon>Aerococcus</taxon>
    </lineage>
</organism>
<evidence type="ECO:0000256" key="3">
    <source>
        <dbReference type="ARBA" id="ARBA00022448"/>
    </source>
</evidence>
<dbReference type="RefSeq" id="WP_067978571.1">
    <property type="nucleotide sequence ID" value="NZ_CP014163.1"/>
</dbReference>
<dbReference type="Gene3D" id="3.10.580.10">
    <property type="entry name" value="CBS-domain"/>
    <property type="match status" value="1"/>
</dbReference>
<dbReference type="GO" id="GO:0005886">
    <property type="term" value="C:plasma membrane"/>
    <property type="evidence" value="ECO:0007669"/>
    <property type="project" value="UniProtKB-SubCell"/>
</dbReference>
<dbReference type="Pfam" id="PF00571">
    <property type="entry name" value="CBS"/>
    <property type="match status" value="2"/>
</dbReference>
<dbReference type="Gene3D" id="1.25.60.10">
    <property type="entry name" value="MgtE N-terminal domain-like"/>
    <property type="match status" value="1"/>
</dbReference>
<dbReference type="SUPFAM" id="SSF54631">
    <property type="entry name" value="CBS-domain pair"/>
    <property type="match status" value="1"/>
</dbReference>
<reference evidence="10" key="2">
    <citation type="submission" date="2016-01" db="EMBL/GenBank/DDBJ databases">
        <title>Six Aerococcus type strain genome sequencing and assembly using PacBio and Illumina Hiseq.</title>
        <authorList>
            <person name="Carkaci D."/>
            <person name="Dargis R."/>
            <person name="Nielsen X.C."/>
            <person name="Skovgaard O."/>
            <person name="Fuursted K."/>
            <person name="Christensen J.J."/>
        </authorList>
    </citation>
    <scope>NUCLEOTIDE SEQUENCE [LARGE SCALE GENOMIC DNA]</scope>
    <source>
        <strain evidence="10">CCUG42038B</strain>
    </source>
</reference>
<evidence type="ECO:0000256" key="8">
    <source>
        <dbReference type="RuleBase" id="RU362011"/>
    </source>
</evidence>
<evidence type="ECO:0000256" key="4">
    <source>
        <dbReference type="ARBA" id="ARBA00022692"/>
    </source>
</evidence>
<dbReference type="InterPro" id="IPR006668">
    <property type="entry name" value="Mg_transptr_MgtE_intracell_dom"/>
</dbReference>
<evidence type="ECO:0000256" key="2">
    <source>
        <dbReference type="ARBA" id="ARBA00009749"/>
    </source>
</evidence>
<dbReference type="InterPro" id="IPR038076">
    <property type="entry name" value="MgtE_N_sf"/>
</dbReference>
<dbReference type="InterPro" id="IPR036739">
    <property type="entry name" value="SLC41_membr_dom_sf"/>
</dbReference>
<dbReference type="Gene3D" id="1.10.357.20">
    <property type="entry name" value="SLC41 divalent cation transporters, integral membrane domain"/>
    <property type="match status" value="1"/>
</dbReference>
<dbReference type="Pfam" id="PF03448">
    <property type="entry name" value="MgtE_N"/>
    <property type="match status" value="1"/>
</dbReference>
<feature type="transmembrane region" description="Helical" evidence="8">
    <location>
        <begin position="310"/>
        <end position="337"/>
    </location>
</feature>
<dbReference type="NCBIfam" id="TIGR00400">
    <property type="entry name" value="mgtE"/>
    <property type="match status" value="1"/>
</dbReference>
<feature type="transmembrane region" description="Helical" evidence="8">
    <location>
        <begin position="385"/>
        <end position="407"/>
    </location>
</feature>
<comment type="subunit">
    <text evidence="8">Homodimer.</text>
</comment>
<comment type="subcellular location">
    <subcellularLocation>
        <location evidence="8">Cell membrane</location>
        <topology evidence="8">Multi-pass membrane protein</topology>
    </subcellularLocation>
    <subcellularLocation>
        <location evidence="1">Membrane</location>
        <topology evidence="1">Multi-pass membrane protein</topology>
    </subcellularLocation>
</comment>
<dbReference type="AlphaFoldDB" id="A0A109RGN9"/>
<dbReference type="GO" id="GO:0046872">
    <property type="term" value="F:metal ion binding"/>
    <property type="evidence" value="ECO:0007669"/>
    <property type="project" value="UniProtKB-KW"/>
</dbReference>
<dbReference type="Pfam" id="PF01769">
    <property type="entry name" value="MgtE"/>
    <property type="match status" value="1"/>
</dbReference>
<dbReference type="InterPro" id="IPR000644">
    <property type="entry name" value="CBS_dom"/>
</dbReference>
<dbReference type="PROSITE" id="PS51371">
    <property type="entry name" value="CBS"/>
    <property type="match status" value="2"/>
</dbReference>
<dbReference type="PANTHER" id="PTHR43773:SF1">
    <property type="entry name" value="MAGNESIUM TRANSPORTER MGTE"/>
    <property type="match status" value="1"/>
</dbReference>
<dbReference type="SUPFAM" id="SSF158791">
    <property type="entry name" value="MgtE N-terminal domain-like"/>
    <property type="match status" value="1"/>
</dbReference>
<evidence type="ECO:0000256" key="5">
    <source>
        <dbReference type="ARBA" id="ARBA00022842"/>
    </source>
</evidence>
<dbReference type="CDD" id="cd04606">
    <property type="entry name" value="CBS_pair_Mg_transporter"/>
    <property type="match status" value="1"/>
</dbReference>
<evidence type="ECO:0000256" key="1">
    <source>
        <dbReference type="ARBA" id="ARBA00004141"/>
    </source>
</evidence>
<keyword evidence="8" id="KW-1003">Cell membrane</keyword>
<proteinExistence type="inferred from homology"/>